<protein>
    <recommendedName>
        <fullName evidence="7">Phytocyanin domain-containing protein</fullName>
    </recommendedName>
</protein>
<evidence type="ECO:0000256" key="1">
    <source>
        <dbReference type="ARBA" id="ARBA00022729"/>
    </source>
</evidence>
<evidence type="ECO:0000313" key="9">
    <source>
        <dbReference type="Proteomes" id="UP000224567"/>
    </source>
</evidence>
<name>A0A2G2V9G5_CAPBA</name>
<dbReference type="STRING" id="33114.A0A2G2V9G5"/>
<dbReference type="GO" id="GO:0005886">
    <property type="term" value="C:plasma membrane"/>
    <property type="evidence" value="ECO:0007669"/>
    <property type="project" value="TreeGrafter"/>
</dbReference>
<evidence type="ECO:0000256" key="3">
    <source>
        <dbReference type="ARBA" id="ARBA00023180"/>
    </source>
</evidence>
<keyword evidence="1 6" id="KW-0732">Signal</keyword>
<dbReference type="InterPro" id="IPR003245">
    <property type="entry name" value="Phytocyanin_dom"/>
</dbReference>
<comment type="caution">
    <text evidence="8">The sequence shown here is derived from an EMBL/GenBank/DDBJ whole genome shotgun (WGS) entry which is preliminary data.</text>
</comment>
<feature type="domain" description="Phytocyanin" evidence="7">
    <location>
        <begin position="21"/>
        <end position="120"/>
    </location>
</feature>
<gene>
    <name evidence="8" type="ORF">CQW23_30814</name>
</gene>
<dbReference type="GO" id="GO:0009055">
    <property type="term" value="F:electron transfer activity"/>
    <property type="evidence" value="ECO:0007669"/>
    <property type="project" value="InterPro"/>
</dbReference>
<dbReference type="Proteomes" id="UP000224567">
    <property type="component" value="Unassembled WGS sequence"/>
</dbReference>
<comment type="similarity">
    <text evidence="4">Belongs to the early nodulin-like (ENODL) family.</text>
</comment>
<feature type="signal peptide" evidence="6">
    <location>
        <begin position="1"/>
        <end position="20"/>
    </location>
</feature>
<dbReference type="PANTHER" id="PTHR33021:SF547">
    <property type="entry name" value="OS03G0758500 PROTEIN"/>
    <property type="match status" value="1"/>
</dbReference>
<dbReference type="FunFam" id="2.60.40.420:FF:000018">
    <property type="entry name" value="Lamin-like protein"/>
    <property type="match status" value="1"/>
</dbReference>
<evidence type="ECO:0000256" key="5">
    <source>
        <dbReference type="ARBA" id="ARBA00037626"/>
    </source>
</evidence>
<comment type="function">
    <text evidence="5">May act as a carbohydrate transporter.</text>
</comment>
<keyword evidence="9" id="KW-1185">Reference proteome</keyword>
<organism evidence="8 9">
    <name type="scientific">Capsicum baccatum</name>
    <name type="common">Peruvian pepper</name>
    <dbReference type="NCBI Taxonomy" id="33114"/>
    <lineage>
        <taxon>Eukaryota</taxon>
        <taxon>Viridiplantae</taxon>
        <taxon>Streptophyta</taxon>
        <taxon>Embryophyta</taxon>
        <taxon>Tracheophyta</taxon>
        <taxon>Spermatophyta</taxon>
        <taxon>Magnoliopsida</taxon>
        <taxon>eudicotyledons</taxon>
        <taxon>Gunneridae</taxon>
        <taxon>Pentapetalae</taxon>
        <taxon>asterids</taxon>
        <taxon>lamiids</taxon>
        <taxon>Solanales</taxon>
        <taxon>Solanaceae</taxon>
        <taxon>Solanoideae</taxon>
        <taxon>Capsiceae</taxon>
        <taxon>Capsicum</taxon>
    </lineage>
</organism>
<dbReference type="InterPro" id="IPR008972">
    <property type="entry name" value="Cupredoxin"/>
</dbReference>
<dbReference type="PANTHER" id="PTHR33021">
    <property type="entry name" value="BLUE COPPER PROTEIN"/>
    <property type="match status" value="1"/>
</dbReference>
<dbReference type="EMBL" id="MLFT02000096">
    <property type="protein sequence ID" value="PHT29589.1"/>
    <property type="molecule type" value="Genomic_DNA"/>
</dbReference>
<evidence type="ECO:0000256" key="2">
    <source>
        <dbReference type="ARBA" id="ARBA00023157"/>
    </source>
</evidence>
<dbReference type="Pfam" id="PF02298">
    <property type="entry name" value="Cu_bind_like"/>
    <property type="match status" value="1"/>
</dbReference>
<keyword evidence="3" id="KW-0325">Glycoprotein</keyword>
<proteinExistence type="inferred from homology"/>
<dbReference type="InterPro" id="IPR039391">
    <property type="entry name" value="Phytocyanin-like"/>
</dbReference>
<evidence type="ECO:0000256" key="4">
    <source>
        <dbReference type="ARBA" id="ARBA00035011"/>
    </source>
</evidence>
<evidence type="ECO:0000259" key="7">
    <source>
        <dbReference type="PROSITE" id="PS51485"/>
    </source>
</evidence>
<dbReference type="SUPFAM" id="SSF49503">
    <property type="entry name" value="Cupredoxins"/>
    <property type="match status" value="1"/>
</dbReference>
<dbReference type="AlphaFoldDB" id="A0A2G2V9G5"/>
<accession>A0A2G2V9G5</accession>
<dbReference type="Gene3D" id="2.60.40.420">
    <property type="entry name" value="Cupredoxins - blue copper proteins"/>
    <property type="match status" value="1"/>
</dbReference>
<dbReference type="PROSITE" id="PS51485">
    <property type="entry name" value="PHYTOCYANIN"/>
    <property type="match status" value="1"/>
</dbReference>
<reference evidence="8 9" key="1">
    <citation type="journal article" date="2017" name="Genome Biol.">
        <title>New reference genome sequences of hot pepper reveal the massive evolution of plant disease-resistance genes by retroduplication.</title>
        <authorList>
            <person name="Kim S."/>
            <person name="Park J."/>
            <person name="Yeom S.I."/>
            <person name="Kim Y.M."/>
            <person name="Seo E."/>
            <person name="Kim K.T."/>
            <person name="Kim M.S."/>
            <person name="Lee J.M."/>
            <person name="Cheong K."/>
            <person name="Shin H.S."/>
            <person name="Kim S.B."/>
            <person name="Han K."/>
            <person name="Lee J."/>
            <person name="Park M."/>
            <person name="Lee H.A."/>
            <person name="Lee H.Y."/>
            <person name="Lee Y."/>
            <person name="Oh S."/>
            <person name="Lee J.H."/>
            <person name="Choi E."/>
            <person name="Choi E."/>
            <person name="Lee S.E."/>
            <person name="Jeon J."/>
            <person name="Kim H."/>
            <person name="Choi G."/>
            <person name="Song H."/>
            <person name="Lee J."/>
            <person name="Lee S.C."/>
            <person name="Kwon J.K."/>
            <person name="Lee H.Y."/>
            <person name="Koo N."/>
            <person name="Hong Y."/>
            <person name="Kim R.W."/>
            <person name="Kang W.H."/>
            <person name="Huh J.H."/>
            <person name="Kang B.C."/>
            <person name="Yang T.J."/>
            <person name="Lee Y.H."/>
            <person name="Bennetzen J.L."/>
            <person name="Choi D."/>
        </authorList>
    </citation>
    <scope>NUCLEOTIDE SEQUENCE [LARGE SCALE GENOMIC DNA]</scope>
    <source>
        <strain evidence="9">cv. PBC81</strain>
    </source>
</reference>
<dbReference type="OrthoDB" id="676939at2759"/>
<keyword evidence="2" id="KW-1015">Disulfide bond</keyword>
<feature type="chain" id="PRO_5013774009" description="Phytocyanin domain-containing protein" evidence="6">
    <location>
        <begin position="21"/>
        <end position="167"/>
    </location>
</feature>
<sequence>MRSDLLIMITLLGLMKCVASRLVKVGDKHGWDQNVNYTDWAAHYHLYVGDWLNFVFDKHYYSVLEVNQTNYEQCIDSDFITNITRGGRDVFQLTQARPYYFISSGGYCFHGMKLAINVEEPLPASPAPSSSDKSNASPPQIGKHLVASVLEISTLVWMLLFPQARLS</sequence>
<reference evidence="9" key="2">
    <citation type="journal article" date="2017" name="J. Anim. Genet.">
        <title>Multiple reference genome sequences of hot pepper reveal the massive evolution of plant disease resistance genes by retroduplication.</title>
        <authorList>
            <person name="Kim S."/>
            <person name="Park J."/>
            <person name="Yeom S.-I."/>
            <person name="Kim Y.-M."/>
            <person name="Seo E."/>
            <person name="Kim K.-T."/>
            <person name="Kim M.-S."/>
            <person name="Lee J.M."/>
            <person name="Cheong K."/>
            <person name="Shin H.-S."/>
            <person name="Kim S.-B."/>
            <person name="Han K."/>
            <person name="Lee J."/>
            <person name="Park M."/>
            <person name="Lee H.-A."/>
            <person name="Lee H.-Y."/>
            <person name="Lee Y."/>
            <person name="Oh S."/>
            <person name="Lee J.H."/>
            <person name="Choi E."/>
            <person name="Choi E."/>
            <person name="Lee S.E."/>
            <person name="Jeon J."/>
            <person name="Kim H."/>
            <person name="Choi G."/>
            <person name="Song H."/>
            <person name="Lee J."/>
            <person name="Lee S.-C."/>
            <person name="Kwon J.-K."/>
            <person name="Lee H.-Y."/>
            <person name="Koo N."/>
            <person name="Hong Y."/>
            <person name="Kim R.W."/>
            <person name="Kang W.-H."/>
            <person name="Huh J.H."/>
            <person name="Kang B.-C."/>
            <person name="Yang T.-J."/>
            <person name="Lee Y.-H."/>
            <person name="Bennetzen J.L."/>
            <person name="Choi D."/>
        </authorList>
    </citation>
    <scope>NUCLEOTIDE SEQUENCE [LARGE SCALE GENOMIC DNA]</scope>
    <source>
        <strain evidence="9">cv. PBC81</strain>
    </source>
</reference>
<evidence type="ECO:0000313" key="8">
    <source>
        <dbReference type="EMBL" id="PHT29589.1"/>
    </source>
</evidence>
<evidence type="ECO:0000256" key="6">
    <source>
        <dbReference type="SAM" id="SignalP"/>
    </source>
</evidence>